<dbReference type="KEGG" id="ovb:NB640_01580"/>
<keyword evidence="3" id="KW-0804">Transcription</keyword>
<dbReference type="Gene3D" id="1.10.260.40">
    <property type="entry name" value="lambda repressor-like DNA-binding domains"/>
    <property type="match status" value="1"/>
</dbReference>
<keyword evidence="6" id="KW-1185">Reference proteome</keyword>
<dbReference type="SUPFAM" id="SSF47413">
    <property type="entry name" value="lambda repressor-like DNA-binding domains"/>
    <property type="match status" value="1"/>
</dbReference>
<dbReference type="InterPro" id="IPR001387">
    <property type="entry name" value="Cro/C1-type_HTH"/>
</dbReference>
<dbReference type="CDD" id="cd00093">
    <property type="entry name" value="HTH_XRE"/>
    <property type="match status" value="1"/>
</dbReference>
<dbReference type="Pfam" id="PF15731">
    <property type="entry name" value="MqsA_antitoxin"/>
    <property type="match status" value="1"/>
</dbReference>
<protein>
    <submittedName>
        <fullName evidence="5">Type II toxin-antitoxin system MqsA family antitoxin</fullName>
    </submittedName>
</protein>
<evidence type="ECO:0000256" key="3">
    <source>
        <dbReference type="ARBA" id="ARBA00023163"/>
    </source>
</evidence>
<dbReference type="SMART" id="SM00530">
    <property type="entry name" value="HTH_XRE"/>
    <property type="match status" value="1"/>
</dbReference>
<dbReference type="PANTHER" id="PTHR36511:SF4">
    <property type="entry name" value="ANTITOXIN MQSA"/>
    <property type="match status" value="1"/>
</dbReference>
<dbReference type="PROSITE" id="PS50943">
    <property type="entry name" value="HTH_CROC1"/>
    <property type="match status" value="1"/>
</dbReference>
<dbReference type="InterPro" id="IPR047761">
    <property type="entry name" value="NadS-like"/>
</dbReference>
<dbReference type="InterPro" id="IPR052359">
    <property type="entry name" value="HTH-type_reg/antitoxin"/>
</dbReference>
<name>A0A9E9LWZ2_9BURK</name>
<dbReference type="RefSeq" id="WP_269309396.1">
    <property type="nucleotide sequence ID" value="NZ_CP098242.1"/>
</dbReference>
<evidence type="ECO:0000256" key="2">
    <source>
        <dbReference type="ARBA" id="ARBA00023125"/>
    </source>
</evidence>
<organism evidence="5 6">
    <name type="scientific">Oxalobacter vibrioformis</name>
    <dbReference type="NCBI Taxonomy" id="933080"/>
    <lineage>
        <taxon>Bacteria</taxon>
        <taxon>Pseudomonadati</taxon>
        <taxon>Pseudomonadota</taxon>
        <taxon>Betaproteobacteria</taxon>
        <taxon>Burkholderiales</taxon>
        <taxon>Oxalobacteraceae</taxon>
        <taxon>Oxalobacter</taxon>
    </lineage>
</organism>
<reference evidence="5" key="1">
    <citation type="journal article" date="2022" name="Front. Microbiol.">
        <title>New perspectives on an old grouping: The genomic and phenotypic variability of Oxalobacter formigenes and the implications for calcium oxalate stone prevention.</title>
        <authorList>
            <person name="Chmiel J.A."/>
            <person name="Carr C."/>
            <person name="Stuivenberg G.A."/>
            <person name="Venema R."/>
            <person name="Chanyi R.M."/>
            <person name="Al K.F."/>
            <person name="Giguere D."/>
            <person name="Say H."/>
            <person name="Akouris P.P."/>
            <person name="Dominguez Romero S.A."/>
            <person name="Kwong A."/>
            <person name="Tai V."/>
            <person name="Koval S.F."/>
            <person name="Razvi H."/>
            <person name="Bjazevic J."/>
            <person name="Burton J.P."/>
        </authorList>
    </citation>
    <scope>NUCLEOTIDE SEQUENCE</scope>
    <source>
        <strain evidence="5">WoOx3</strain>
    </source>
</reference>
<dbReference type="EMBL" id="CP098242">
    <property type="protein sequence ID" value="WAW10384.1"/>
    <property type="molecule type" value="Genomic_DNA"/>
</dbReference>
<sequence length="95" mass="10490">MDEEMKQFSEDLLESVRQMKQGKAARKTAVSVSDIAAVRNKSKLSQAEFAKLMGVSVRTFQAWEQGKRSPSGAAVTLLRVAEAHPRLLKELVSSN</sequence>
<dbReference type="InterPro" id="IPR032758">
    <property type="entry name" value="MqsA/HigA-2"/>
</dbReference>
<gene>
    <name evidence="5" type="ORF">NB640_01580</name>
</gene>
<dbReference type="NCBIfam" id="NF041265">
    <property type="entry name" value="NadS"/>
    <property type="match status" value="1"/>
</dbReference>
<evidence type="ECO:0000256" key="1">
    <source>
        <dbReference type="ARBA" id="ARBA00023015"/>
    </source>
</evidence>
<accession>A0A9E9LWZ2</accession>
<dbReference type="InterPro" id="IPR010982">
    <property type="entry name" value="Lambda_DNA-bd_dom_sf"/>
</dbReference>
<dbReference type="Proteomes" id="UP001156215">
    <property type="component" value="Chromosome"/>
</dbReference>
<keyword evidence="2" id="KW-0238">DNA-binding</keyword>
<dbReference type="AlphaFoldDB" id="A0A9E9LWZ2"/>
<evidence type="ECO:0000313" key="6">
    <source>
        <dbReference type="Proteomes" id="UP001156215"/>
    </source>
</evidence>
<feature type="domain" description="HTH cro/C1-type" evidence="4">
    <location>
        <begin position="35"/>
        <end position="91"/>
    </location>
</feature>
<keyword evidence="1" id="KW-0805">Transcription regulation</keyword>
<evidence type="ECO:0000313" key="5">
    <source>
        <dbReference type="EMBL" id="WAW10384.1"/>
    </source>
</evidence>
<dbReference type="GO" id="GO:0003677">
    <property type="term" value="F:DNA binding"/>
    <property type="evidence" value="ECO:0007669"/>
    <property type="project" value="UniProtKB-KW"/>
</dbReference>
<dbReference type="PANTHER" id="PTHR36511">
    <property type="entry name" value="MERR FAMILY BACTERIAL REGULATORY PROTEIN"/>
    <property type="match status" value="1"/>
</dbReference>
<proteinExistence type="predicted"/>
<evidence type="ECO:0000259" key="4">
    <source>
        <dbReference type="PROSITE" id="PS50943"/>
    </source>
</evidence>